<evidence type="ECO:0000313" key="3">
    <source>
        <dbReference type="Proteomes" id="UP000001075"/>
    </source>
</evidence>
<dbReference type="AlphaFoldDB" id="G3HU26"/>
<reference evidence="3" key="1">
    <citation type="journal article" date="2011" name="Nat. Biotechnol.">
        <title>The genomic sequence of the Chinese hamster ovary (CHO)-K1 cell line.</title>
        <authorList>
            <person name="Xu X."/>
            <person name="Nagarajan H."/>
            <person name="Lewis N.E."/>
            <person name="Pan S."/>
            <person name="Cai Z."/>
            <person name="Liu X."/>
            <person name="Chen W."/>
            <person name="Xie M."/>
            <person name="Wang W."/>
            <person name="Hammond S."/>
            <person name="Andersen M.R."/>
            <person name="Neff N."/>
            <person name="Passarelli B."/>
            <person name="Koh W."/>
            <person name="Fan H.C."/>
            <person name="Wang J."/>
            <person name="Gui Y."/>
            <person name="Lee K.H."/>
            <person name="Betenbaugh M.J."/>
            <person name="Quake S.R."/>
            <person name="Famili I."/>
            <person name="Palsson B.O."/>
            <person name="Wang J."/>
        </authorList>
    </citation>
    <scope>NUCLEOTIDE SEQUENCE [LARGE SCALE GENOMIC DNA]</scope>
    <source>
        <strain evidence="3">CHO K1 cell line</strain>
    </source>
</reference>
<gene>
    <name evidence="2" type="ORF">I79_014429</name>
</gene>
<accession>G3HU26</accession>
<dbReference type="EMBL" id="JH000723">
    <property type="protein sequence ID" value="EGV96842.1"/>
    <property type="molecule type" value="Genomic_DNA"/>
</dbReference>
<dbReference type="Proteomes" id="UP000001075">
    <property type="component" value="Unassembled WGS sequence"/>
</dbReference>
<evidence type="ECO:0000256" key="1">
    <source>
        <dbReference type="SAM" id="MobiDB-lite"/>
    </source>
</evidence>
<feature type="compositionally biased region" description="Polar residues" evidence="1">
    <location>
        <begin position="59"/>
        <end position="69"/>
    </location>
</feature>
<dbReference type="InParanoid" id="G3HU26"/>
<evidence type="ECO:0000313" key="2">
    <source>
        <dbReference type="EMBL" id="EGV96842.1"/>
    </source>
</evidence>
<proteinExistence type="predicted"/>
<organism evidence="2 3">
    <name type="scientific">Cricetulus griseus</name>
    <name type="common">Chinese hamster</name>
    <name type="synonym">Cricetulus barabensis griseus</name>
    <dbReference type="NCBI Taxonomy" id="10029"/>
    <lineage>
        <taxon>Eukaryota</taxon>
        <taxon>Metazoa</taxon>
        <taxon>Chordata</taxon>
        <taxon>Craniata</taxon>
        <taxon>Vertebrata</taxon>
        <taxon>Euteleostomi</taxon>
        <taxon>Mammalia</taxon>
        <taxon>Eutheria</taxon>
        <taxon>Euarchontoglires</taxon>
        <taxon>Glires</taxon>
        <taxon>Rodentia</taxon>
        <taxon>Myomorpha</taxon>
        <taxon>Muroidea</taxon>
        <taxon>Cricetidae</taxon>
        <taxon>Cricetinae</taxon>
        <taxon>Cricetulus</taxon>
    </lineage>
</organism>
<sequence>MRPEGGLELWAWLPPLHARPLNKTGVGSCYAGTYLSGVRQLPEGPTGNTKLWPPPIHLPQSTCVPQATS</sequence>
<feature type="region of interest" description="Disordered" evidence="1">
    <location>
        <begin position="45"/>
        <end position="69"/>
    </location>
</feature>
<name>G3HU26_CRIGR</name>
<protein>
    <submittedName>
        <fullName evidence="2">Uncharacterized protein</fullName>
    </submittedName>
</protein>